<reference evidence="2 3" key="1">
    <citation type="submission" date="2020-08" db="EMBL/GenBank/DDBJ databases">
        <authorList>
            <person name="Koutsovoulos G."/>
            <person name="Danchin GJ E."/>
        </authorList>
    </citation>
    <scope>NUCLEOTIDE SEQUENCE [LARGE SCALE GENOMIC DNA]</scope>
</reference>
<comment type="caution">
    <text evidence="2">The sequence shown here is derived from an EMBL/GenBank/DDBJ whole genome shotgun (WGS) entry which is preliminary data.</text>
</comment>
<organism evidence="2 3">
    <name type="scientific">Meloidogyne enterolobii</name>
    <name type="common">Root-knot nematode worm</name>
    <name type="synonym">Meloidogyne mayaguensis</name>
    <dbReference type="NCBI Taxonomy" id="390850"/>
    <lineage>
        <taxon>Eukaryota</taxon>
        <taxon>Metazoa</taxon>
        <taxon>Ecdysozoa</taxon>
        <taxon>Nematoda</taxon>
        <taxon>Chromadorea</taxon>
        <taxon>Rhabditida</taxon>
        <taxon>Tylenchina</taxon>
        <taxon>Tylenchomorpha</taxon>
        <taxon>Tylenchoidea</taxon>
        <taxon>Meloidogynidae</taxon>
        <taxon>Meloidogyninae</taxon>
        <taxon>Meloidogyne</taxon>
    </lineage>
</organism>
<dbReference type="Proteomes" id="UP000580250">
    <property type="component" value="Unassembled WGS sequence"/>
</dbReference>
<protein>
    <submittedName>
        <fullName evidence="2">Uncharacterized protein</fullName>
    </submittedName>
</protein>
<dbReference type="PROSITE" id="PS51257">
    <property type="entry name" value="PROKAR_LIPOPROTEIN"/>
    <property type="match status" value="1"/>
</dbReference>
<evidence type="ECO:0000256" key="1">
    <source>
        <dbReference type="SAM" id="SignalP"/>
    </source>
</evidence>
<keyword evidence="1" id="KW-0732">Signal</keyword>
<feature type="chain" id="PRO_5027706397" evidence="1">
    <location>
        <begin position="23"/>
        <end position="68"/>
    </location>
</feature>
<accession>A0A6V7VFR7</accession>
<evidence type="ECO:0000313" key="2">
    <source>
        <dbReference type="EMBL" id="CAD2173722.1"/>
    </source>
</evidence>
<evidence type="ECO:0000313" key="3">
    <source>
        <dbReference type="Proteomes" id="UP000580250"/>
    </source>
</evidence>
<dbReference type="AlphaFoldDB" id="A0A6V7VFR7"/>
<name>A0A6V7VFR7_MELEN</name>
<feature type="signal peptide" evidence="1">
    <location>
        <begin position="1"/>
        <end position="22"/>
    </location>
</feature>
<sequence>MKIIQLIFILTISFACINLVKGACCNKMKNGGWKCEDCRKGYTCMWSWSGYYCGRARDELRRRGLPRN</sequence>
<proteinExistence type="predicted"/>
<dbReference type="EMBL" id="CAJEWN010000222">
    <property type="protein sequence ID" value="CAD2173722.1"/>
    <property type="molecule type" value="Genomic_DNA"/>
</dbReference>
<gene>
    <name evidence="2" type="ORF">MENT_LOCUS25344</name>
</gene>